<dbReference type="Gene3D" id="1.10.238.10">
    <property type="entry name" value="EF-hand"/>
    <property type="match status" value="2"/>
</dbReference>
<evidence type="ECO:0000256" key="3">
    <source>
        <dbReference type="ARBA" id="ARBA00022837"/>
    </source>
</evidence>
<evidence type="ECO:0000256" key="2">
    <source>
        <dbReference type="ARBA" id="ARBA00022490"/>
    </source>
</evidence>
<dbReference type="PANTHER" id="PTHR12085:SF3">
    <property type="entry name" value="SERINE_THREONINE-PROTEIN PHOSPHATASE 2A REGULATORY SUBUNIT B'' SUBUNIT GAMMA"/>
    <property type="match status" value="1"/>
</dbReference>
<dbReference type="EMBL" id="JAFCIX010000249">
    <property type="protein sequence ID" value="KAH6596086.1"/>
    <property type="molecule type" value="Genomic_DNA"/>
</dbReference>
<dbReference type="InterPro" id="IPR011992">
    <property type="entry name" value="EF-hand-dom_pair"/>
</dbReference>
<gene>
    <name evidence="4" type="ORF">BASA50_005383</name>
</gene>
<evidence type="ECO:0000313" key="4">
    <source>
        <dbReference type="EMBL" id="KAH6596086.1"/>
    </source>
</evidence>
<dbReference type="CDD" id="cd21505">
    <property type="entry name" value="PPP2R3C"/>
    <property type="match status" value="1"/>
</dbReference>
<proteinExistence type="predicted"/>
<name>A0ABQ8FCU0_9FUNG</name>
<reference evidence="4 5" key="1">
    <citation type="submission" date="2021-02" db="EMBL/GenBank/DDBJ databases">
        <title>Variation within the Batrachochytrium salamandrivorans European outbreak.</title>
        <authorList>
            <person name="Kelly M."/>
            <person name="Pasmans F."/>
            <person name="Shea T.P."/>
            <person name="Munoz J.F."/>
            <person name="Carranza S."/>
            <person name="Cuomo C.A."/>
            <person name="Martel A."/>
        </authorList>
    </citation>
    <scope>NUCLEOTIDE SEQUENCE [LARGE SCALE GENOMIC DNA]</scope>
    <source>
        <strain evidence="4 5">AMFP18/2</strain>
    </source>
</reference>
<evidence type="ECO:0000256" key="1">
    <source>
        <dbReference type="ARBA" id="ARBA00004496"/>
    </source>
</evidence>
<evidence type="ECO:0000313" key="5">
    <source>
        <dbReference type="Proteomes" id="UP001648503"/>
    </source>
</evidence>
<comment type="caution">
    <text evidence="4">The sequence shown here is derived from an EMBL/GenBank/DDBJ whole genome shotgun (WGS) entry which is preliminary data.</text>
</comment>
<dbReference type="PANTHER" id="PTHR12085">
    <property type="entry name" value="SERINE/THREONINE-PROTEIN PHOSPHATASE 2A REGULATORY SUBUNIT B'' SUBUNIT GAMMA"/>
    <property type="match status" value="1"/>
</dbReference>
<keyword evidence="3" id="KW-0106">Calcium</keyword>
<keyword evidence="2" id="KW-0963">Cytoplasm</keyword>
<dbReference type="SUPFAM" id="SSF47473">
    <property type="entry name" value="EF-hand"/>
    <property type="match status" value="2"/>
</dbReference>
<dbReference type="InterPro" id="IPR018247">
    <property type="entry name" value="EF_Hand_1_Ca_BS"/>
</dbReference>
<dbReference type="Proteomes" id="UP001648503">
    <property type="component" value="Unassembled WGS sequence"/>
</dbReference>
<comment type="subcellular location">
    <subcellularLocation>
        <location evidence="1">Cytoplasm</location>
    </subcellularLocation>
</comment>
<accession>A0ABQ8FCU0</accession>
<sequence length="424" mass="49077">MEPLHHTPWTALEKVLSSPPTTTVKEISTRPSHVAGNGHPLPRFYFKKPAERGSIVGLELQRTLLEVIQSTHEQAVFSSDELDVLWKCLCSHSTAQSDGESQRASFLQYLATKEDLGSKYEQYFKPSLFFRFSRDDQGRIDILQFFNFVLRKVSLMQTRVDLSKYDGDADGYLVENELQLYIKELMPSLNLRNMSGSFEKFYVCTAVRKLLFFLNPLRKERTSIESILLSPILTELFELRDPELPREYAQSNWFSSYSALRVYGQFISLDSDRNGMLSRKELSKYRQQSLTSVFLDRVFQEYQTYNNEMDFNAFLDFVLAMENMHTPQSITYFFKLIDVYGFGYLDETIMTFFFQEVSTHLTSLGHESVPIKDVLNELFDMAHPKDLTRLTLQDLIDCGVGGTILNILSDYNGLHTYESRDGDK</sequence>
<evidence type="ECO:0008006" key="6">
    <source>
        <dbReference type="Google" id="ProtNLM"/>
    </source>
</evidence>
<dbReference type="PROSITE" id="PS00018">
    <property type="entry name" value="EF_HAND_1"/>
    <property type="match status" value="1"/>
</dbReference>
<organism evidence="4 5">
    <name type="scientific">Batrachochytrium salamandrivorans</name>
    <dbReference type="NCBI Taxonomy" id="1357716"/>
    <lineage>
        <taxon>Eukaryota</taxon>
        <taxon>Fungi</taxon>
        <taxon>Fungi incertae sedis</taxon>
        <taxon>Chytridiomycota</taxon>
        <taxon>Chytridiomycota incertae sedis</taxon>
        <taxon>Chytridiomycetes</taxon>
        <taxon>Rhizophydiales</taxon>
        <taxon>Rhizophydiales incertae sedis</taxon>
        <taxon>Batrachochytrium</taxon>
    </lineage>
</organism>
<keyword evidence="5" id="KW-1185">Reference proteome</keyword>
<protein>
    <recommendedName>
        <fullName evidence="6">Serine/threonine-protein phosphatase 2A regulatory subunit B'' subunit gamma</fullName>
    </recommendedName>
</protein>
<dbReference type="InterPro" id="IPR039865">
    <property type="entry name" value="PPP2R3C"/>
</dbReference>